<dbReference type="GO" id="GO:0016780">
    <property type="term" value="F:phosphotransferase activity, for other substituted phosphate groups"/>
    <property type="evidence" value="ECO:0007669"/>
    <property type="project" value="TreeGrafter"/>
</dbReference>
<keyword evidence="2" id="KW-0472">Membrane</keyword>
<dbReference type="Proteomes" id="UP000012675">
    <property type="component" value="Chromosome"/>
</dbReference>
<keyword evidence="2" id="KW-1133">Transmembrane helix</keyword>
<evidence type="ECO:0000256" key="2">
    <source>
        <dbReference type="SAM" id="Phobius"/>
    </source>
</evidence>
<organism evidence="4 5">
    <name type="scientific">Enterococcus casseliflavus EC20</name>
    <dbReference type="NCBI Taxonomy" id="565655"/>
    <lineage>
        <taxon>Bacteria</taxon>
        <taxon>Bacillati</taxon>
        <taxon>Bacillota</taxon>
        <taxon>Bacilli</taxon>
        <taxon>Lactobacillales</taxon>
        <taxon>Enterococcaceae</taxon>
        <taxon>Enterococcus</taxon>
    </lineage>
</organism>
<dbReference type="RefSeq" id="WP_015509391.1">
    <property type="nucleotide sequence ID" value="NC_020995.1"/>
</dbReference>
<evidence type="ECO:0000256" key="1">
    <source>
        <dbReference type="ARBA" id="ARBA00006464"/>
    </source>
</evidence>
<dbReference type="GeneID" id="15141703"/>
<keyword evidence="2" id="KW-0812">Transmembrane</keyword>
<sequence length="208" mass="24129">MENKGLYEKYFKRLIDVTLSSISLLVLSPIMIIVAILVRINLGNPVFFQQKRPGKDNEIFLMYKFRTMIDKKDKFGKPLDDEARLTKFGIFLRSTSLDELPELWNILKGDMSFVGPRPLLVEYLELYSNEQKKRHNVKPGLTGLAQVNGRNSLSWEEKLNQDIIYVNNITFANDVKIIFKTILKVFLQEGIKSENHATTEKFRGKIDK</sequence>
<proteinExistence type="inferred from homology"/>
<keyword evidence="5" id="KW-1185">Reference proteome</keyword>
<dbReference type="PANTHER" id="PTHR30576">
    <property type="entry name" value="COLANIC BIOSYNTHESIS UDP-GLUCOSE LIPID CARRIER TRANSFERASE"/>
    <property type="match status" value="1"/>
</dbReference>
<evidence type="ECO:0000259" key="3">
    <source>
        <dbReference type="Pfam" id="PF02397"/>
    </source>
</evidence>
<feature type="domain" description="Bacterial sugar transferase" evidence="3">
    <location>
        <begin position="12"/>
        <end position="186"/>
    </location>
</feature>
<reference evidence="4 5" key="1">
    <citation type="submission" date="2009-02" db="EMBL/GenBank/DDBJ databases">
        <authorList>
            <consortium name="The Broad Institute Genome Sequencing Platform"/>
            <person name="Feldgarden M."/>
            <person name="Young S.K."/>
            <person name="Kodira C.D."/>
            <person name="Zeng Q."/>
            <person name="Koehrsen M."/>
            <person name="Alvarado L."/>
            <person name="Berlin A."/>
            <person name="Borenstein D."/>
            <person name="Chen Z."/>
            <person name="Engels R."/>
            <person name="Freedman E."/>
            <person name="Gellesch M."/>
            <person name="Goldberg J."/>
            <person name="Griggs A."/>
            <person name="Gujja S."/>
            <person name="Heiman D."/>
            <person name="Hepburn T."/>
            <person name="Howarth C."/>
            <person name="Jen D."/>
            <person name="Larson L."/>
            <person name="Lewis B."/>
            <person name="Mehta T."/>
            <person name="Park D."/>
            <person name="Pearson M."/>
            <person name="Roberts A."/>
            <person name="Saif S."/>
            <person name="Shea T."/>
            <person name="Shenoy N."/>
            <person name="Sisk P."/>
            <person name="Stolte C."/>
            <person name="Sykes S."/>
            <person name="Walk T."/>
            <person name="White J."/>
            <person name="Yandava C."/>
            <person name="Gilmore M."/>
            <person name="Manson J."/>
            <person name="Palmer K."/>
            <person name="Carniol K."/>
            <person name="Lander E."/>
            <person name="Nusbaum C."/>
            <person name="Galagan J."/>
            <person name="Birren B."/>
        </authorList>
    </citation>
    <scope>NUCLEOTIDE SEQUENCE [LARGE SCALE GENOMIC DNA]</scope>
    <source>
        <strain evidence="4 5">EC20</strain>
    </source>
</reference>
<dbReference type="EMBL" id="CP004856">
    <property type="protein sequence ID" value="EEV38221.1"/>
    <property type="molecule type" value="Genomic_DNA"/>
</dbReference>
<evidence type="ECO:0000313" key="4">
    <source>
        <dbReference type="EMBL" id="EEV38221.1"/>
    </source>
</evidence>
<accession>C9A6W0</accession>
<comment type="similarity">
    <text evidence="1">Belongs to the bacterial sugar transferase family.</text>
</comment>
<reference evidence="4 5" key="2">
    <citation type="submission" date="2013-03" db="EMBL/GenBank/DDBJ databases">
        <title>The Genome Sequence of Enterococcus casseliflavus EC20 (899205).</title>
        <authorList>
            <consortium name="The Broad Institute Genomics Platform"/>
            <consortium name="The Broad Institute Genome Sequencing Center for Infectious Disease"/>
            <person name="Russ C."/>
            <person name="Feldgarden M."/>
            <person name="Gilmore M."/>
            <person name="Manson J."/>
            <person name="Palmer K."/>
            <person name="Carniol K."/>
            <person name="Walker B."/>
            <person name="Young S.K."/>
            <person name="Zeng Q."/>
            <person name="Gargeya S."/>
            <person name="Fitzgerald M."/>
            <person name="Haas B."/>
            <person name="Abouelleil A."/>
            <person name="Allen A.W."/>
            <person name="Alvarado L."/>
            <person name="Arachchi H.M."/>
            <person name="Berlin A.M."/>
            <person name="Chapman S.B."/>
            <person name="Gainer-Dewar J."/>
            <person name="Goldberg J."/>
            <person name="Griggs A."/>
            <person name="Gujja S."/>
            <person name="Hansen M."/>
            <person name="Howarth C."/>
            <person name="Imamovic A."/>
            <person name="Ireland A."/>
            <person name="Larimer J."/>
            <person name="McCowan C."/>
            <person name="Murphy C."/>
            <person name="Pearson M."/>
            <person name="Poon T.W."/>
            <person name="Priest M."/>
            <person name="Roberts A."/>
            <person name="Saif S."/>
            <person name="Shea T."/>
            <person name="Sisk P."/>
            <person name="Sykes S."/>
            <person name="Wortman J."/>
            <person name="Nusbaum C."/>
            <person name="Birren B."/>
        </authorList>
    </citation>
    <scope>NUCLEOTIDE SEQUENCE [LARGE SCALE GENOMIC DNA]</scope>
    <source>
        <strain evidence="4 5">EC20</strain>
    </source>
</reference>
<dbReference type="AlphaFoldDB" id="C9A6W0"/>
<dbReference type="KEGG" id="ecas:ECBG_00490"/>
<feature type="transmembrane region" description="Helical" evidence="2">
    <location>
        <begin position="20"/>
        <end position="42"/>
    </location>
</feature>
<name>C9A6W0_ENTCA</name>
<gene>
    <name evidence="4" type="ORF">ECBG_00490</name>
</gene>
<evidence type="ECO:0000313" key="5">
    <source>
        <dbReference type="Proteomes" id="UP000012675"/>
    </source>
</evidence>
<dbReference type="HOGENOM" id="CLU_024920_1_4_9"/>
<dbReference type="InterPro" id="IPR003362">
    <property type="entry name" value="Bact_transf"/>
</dbReference>
<dbReference type="eggNOG" id="COG2148">
    <property type="taxonomic scope" value="Bacteria"/>
</dbReference>
<protein>
    <recommendedName>
        <fullName evidence="3">Bacterial sugar transferase domain-containing protein</fullName>
    </recommendedName>
</protein>
<dbReference type="PANTHER" id="PTHR30576:SF8">
    <property type="entry name" value="UNDECAPRENYL-PHOSPHATE GALACTOSE PHOSPHOTRANSFERASE"/>
    <property type="match status" value="1"/>
</dbReference>
<dbReference type="Pfam" id="PF02397">
    <property type="entry name" value="Bac_transf"/>
    <property type="match status" value="1"/>
</dbReference>